<dbReference type="Proteomes" id="UP000006873">
    <property type="component" value="Chromosome"/>
</dbReference>
<reference key="1">
    <citation type="submission" date="2010-09" db="EMBL/GenBank/DDBJ databases">
        <authorList>
            <person name="Roh H."/>
            <person name="Ko H.-J."/>
            <person name="Kim D."/>
            <person name="Choi D.G."/>
            <person name="Park S."/>
            <person name="Kim S."/>
            <person name="Kim K.H."/>
            <person name="Chang I.S."/>
            <person name="Choi I.-G."/>
        </authorList>
    </citation>
    <scope>NUCLEOTIDE SEQUENCE</scope>
    <source>
        <strain>KIST612</strain>
    </source>
</reference>
<gene>
    <name evidence="1" type="ordered locus">ELI_4320</name>
</gene>
<organism evidence="1 2">
    <name type="scientific">Eubacterium callanderi</name>
    <dbReference type="NCBI Taxonomy" id="53442"/>
    <lineage>
        <taxon>Bacteria</taxon>
        <taxon>Bacillati</taxon>
        <taxon>Bacillota</taxon>
        <taxon>Clostridia</taxon>
        <taxon>Eubacteriales</taxon>
        <taxon>Eubacteriaceae</taxon>
        <taxon>Eubacterium</taxon>
    </lineage>
</organism>
<reference evidence="1 2" key="2">
    <citation type="journal article" date="2011" name="J. Bacteriol.">
        <title>Complete genome sequence of a carbon monoxide-utilizing acetogen, Eubacterium limosum KIST612.</title>
        <authorList>
            <person name="Roh H."/>
            <person name="Ko H.J."/>
            <person name="Kim D."/>
            <person name="Choi D.G."/>
            <person name="Park S."/>
            <person name="Kim S."/>
            <person name="Chang I.S."/>
            <person name="Choi I.G."/>
        </authorList>
    </citation>
    <scope>NUCLEOTIDE SEQUENCE [LARGE SCALE GENOMIC DNA]</scope>
    <source>
        <strain evidence="1 2">KIST612</strain>
    </source>
</reference>
<dbReference type="AlphaFoldDB" id="E3GQG8"/>
<sequence>MMYYNPRRAALLELKKVVEESK</sequence>
<proteinExistence type="predicted"/>
<protein>
    <submittedName>
        <fullName evidence="1">Uncharacterized protein</fullName>
    </submittedName>
</protein>
<accession>E3GQG8</accession>
<name>E3GQG8_9FIRM</name>
<dbReference type="EMBL" id="CP002273">
    <property type="protein sequence ID" value="ADO39260.1"/>
    <property type="molecule type" value="Genomic_DNA"/>
</dbReference>
<evidence type="ECO:0000313" key="1">
    <source>
        <dbReference type="EMBL" id="ADO39260.1"/>
    </source>
</evidence>
<keyword evidence="2" id="KW-1185">Reference proteome</keyword>
<dbReference type="HOGENOM" id="CLU_3424718_0_0_9"/>
<evidence type="ECO:0000313" key="2">
    <source>
        <dbReference type="Proteomes" id="UP000006873"/>
    </source>
</evidence>
<dbReference type="KEGG" id="elm:ELI_4320"/>